<accession>A0A0E9NEU6</accession>
<dbReference type="Proteomes" id="UP000033140">
    <property type="component" value="Unassembled WGS sequence"/>
</dbReference>
<dbReference type="SUPFAM" id="SSF58038">
    <property type="entry name" value="SNARE fusion complex"/>
    <property type="match status" value="1"/>
</dbReference>
<dbReference type="PANTHER" id="PTHR12431">
    <property type="entry name" value="SORTING NEXIN 17 AND 27"/>
    <property type="match status" value="1"/>
</dbReference>
<dbReference type="AlphaFoldDB" id="A0A0E9NEU6"/>
<dbReference type="InterPro" id="IPR036871">
    <property type="entry name" value="PX_dom_sf"/>
</dbReference>
<dbReference type="OMA" id="QASVRSW"/>
<dbReference type="EMBL" id="BACD03000014">
    <property type="protein sequence ID" value="GAO48367.1"/>
    <property type="molecule type" value="Genomic_DNA"/>
</dbReference>
<proteinExistence type="predicted"/>
<sequence>MAGVPCDAAYTPKNQRIHPSTMSLPLQISIPSASTATDPKPHTVYKVSVSLGLRSLNLQKRYSDFVTLNTQLKDVTGSAPPTPLPPKHYFKTTISDTGLREERRRGLEAYLRAIANSPDPRWRECPAWRTFLKLPTTATATPSDRALMTEDWLTTHKTTLQLLHSARTSLFARDRLHSTEDIAQSHSASAEAKKALVDAARRIGVLEGGLKKAGEDGIIGEGELRRRRDLVADARKELGALEELTSAVATRRRTEEQQSRAATPASIQQQQLFNTTGTTRSIGRTLGGPAPETERTRELSNTGLLQLQQTMMEDQDDTLETFSRLLRKQMEIGVAIGEELDEQNEMLDEIDGGVDRLGRKVKKARKGVEKLNK</sequence>
<comment type="caution">
    <text evidence="8">The sequence shown here is derived from an EMBL/GenBank/DDBJ whole genome shotgun (WGS) entry which is preliminary data.</text>
</comment>
<dbReference type="GO" id="GO:0035091">
    <property type="term" value="F:phosphatidylinositol binding"/>
    <property type="evidence" value="ECO:0007669"/>
    <property type="project" value="InterPro"/>
</dbReference>
<keyword evidence="9" id="KW-1185">Reference proteome</keyword>
<feature type="domain" description="PX" evidence="7">
    <location>
        <begin position="23"/>
        <end position="138"/>
    </location>
</feature>
<evidence type="ECO:0000256" key="5">
    <source>
        <dbReference type="SAM" id="MobiDB-lite"/>
    </source>
</evidence>
<comment type="function">
    <text evidence="4">Essential for proper morphogenesis of the vacuole. May exist as structural reinforcement on the surface of the vacuolar membrane and be required for maintenance against rupture by osmotic pressure.</text>
</comment>
<dbReference type="GO" id="GO:0097576">
    <property type="term" value="P:vacuole fusion"/>
    <property type="evidence" value="ECO:0007669"/>
    <property type="project" value="UniProtKB-ARBA"/>
</dbReference>
<organism evidence="8 9">
    <name type="scientific">Saitoella complicata (strain BCRC 22490 / CBS 7301 / JCM 7358 / NBRC 10748 / NRRL Y-17804)</name>
    <dbReference type="NCBI Taxonomy" id="698492"/>
    <lineage>
        <taxon>Eukaryota</taxon>
        <taxon>Fungi</taxon>
        <taxon>Dikarya</taxon>
        <taxon>Ascomycota</taxon>
        <taxon>Taphrinomycotina</taxon>
        <taxon>Taphrinomycotina incertae sedis</taxon>
        <taxon>Saitoella</taxon>
    </lineage>
</organism>
<evidence type="ECO:0000256" key="3">
    <source>
        <dbReference type="ARBA" id="ARBA00023054"/>
    </source>
</evidence>
<evidence type="ECO:0000256" key="2">
    <source>
        <dbReference type="ARBA" id="ARBA00022554"/>
    </source>
</evidence>
<feature type="domain" description="T-SNARE coiled-coil homology" evidence="6">
    <location>
        <begin position="309"/>
        <end position="371"/>
    </location>
</feature>
<keyword evidence="3" id="KW-0175">Coiled coil</keyword>
<evidence type="ECO:0000256" key="4">
    <source>
        <dbReference type="ARBA" id="ARBA00054927"/>
    </source>
</evidence>
<evidence type="ECO:0000313" key="9">
    <source>
        <dbReference type="Proteomes" id="UP000033140"/>
    </source>
</evidence>
<reference evidence="8 9" key="2">
    <citation type="journal article" date="2014" name="J. Gen. Appl. Microbiol.">
        <title>The early diverging ascomycetous budding yeast Saitoella complicata has three histone deacetylases belonging to the Clr6, Hos2, and Rpd3 lineages.</title>
        <authorList>
            <person name="Nishida H."/>
            <person name="Matsumoto T."/>
            <person name="Kondo S."/>
            <person name="Hamamoto M."/>
            <person name="Yoshikawa H."/>
        </authorList>
    </citation>
    <scope>NUCLEOTIDE SEQUENCE [LARGE SCALE GENOMIC DNA]</scope>
    <source>
        <strain evidence="8 9">NRRL Y-17804</strain>
    </source>
</reference>
<evidence type="ECO:0000256" key="1">
    <source>
        <dbReference type="ARBA" id="ARBA00004116"/>
    </source>
</evidence>
<evidence type="ECO:0000313" key="8">
    <source>
        <dbReference type="EMBL" id="GAO48367.1"/>
    </source>
</evidence>
<dbReference type="GO" id="GO:0032456">
    <property type="term" value="P:endocytic recycling"/>
    <property type="evidence" value="ECO:0007669"/>
    <property type="project" value="TreeGrafter"/>
</dbReference>
<dbReference type="InterPro" id="IPR000727">
    <property type="entry name" value="T_SNARE_dom"/>
</dbReference>
<dbReference type="SMART" id="SM00312">
    <property type="entry name" value="PX"/>
    <property type="match status" value="1"/>
</dbReference>
<gene>
    <name evidence="8" type="ORF">G7K_2540-t1</name>
</gene>
<name>A0A0E9NEU6_SAICN</name>
<dbReference type="Pfam" id="PF00787">
    <property type="entry name" value="PX"/>
    <property type="match status" value="1"/>
</dbReference>
<dbReference type="Gene3D" id="1.20.5.110">
    <property type="match status" value="1"/>
</dbReference>
<dbReference type="SMART" id="SM00397">
    <property type="entry name" value="t_SNARE"/>
    <property type="match status" value="1"/>
</dbReference>
<dbReference type="CDD" id="cd15858">
    <property type="entry name" value="SNARE_VAM7"/>
    <property type="match status" value="1"/>
</dbReference>
<evidence type="ECO:0000259" key="7">
    <source>
        <dbReference type="PROSITE" id="PS50195"/>
    </source>
</evidence>
<feature type="region of interest" description="Disordered" evidence="5">
    <location>
        <begin position="275"/>
        <end position="295"/>
    </location>
</feature>
<evidence type="ECO:0000259" key="6">
    <source>
        <dbReference type="PROSITE" id="PS50192"/>
    </source>
</evidence>
<dbReference type="GO" id="GO:0006886">
    <property type="term" value="P:intracellular protein transport"/>
    <property type="evidence" value="ECO:0007669"/>
    <property type="project" value="TreeGrafter"/>
</dbReference>
<dbReference type="FunFam" id="1.20.5.110:FF:000058">
    <property type="entry name" value="VAM7p Vacuolar SNARE protein"/>
    <property type="match status" value="1"/>
</dbReference>
<protein>
    <recommendedName>
        <fullName evidence="10">t-SNARE coiled-coil homology domain-containing protein</fullName>
    </recommendedName>
</protein>
<comment type="subcellular location">
    <subcellularLocation>
        <location evidence="1">Vacuole</location>
    </subcellularLocation>
</comment>
<dbReference type="GO" id="GO:0007034">
    <property type="term" value="P:vacuolar transport"/>
    <property type="evidence" value="ECO:0007669"/>
    <property type="project" value="UniProtKB-ARBA"/>
</dbReference>
<dbReference type="GO" id="GO:0005769">
    <property type="term" value="C:early endosome"/>
    <property type="evidence" value="ECO:0007669"/>
    <property type="project" value="TreeGrafter"/>
</dbReference>
<dbReference type="Gene3D" id="3.30.1520.10">
    <property type="entry name" value="Phox-like domain"/>
    <property type="match status" value="1"/>
</dbReference>
<dbReference type="PROSITE" id="PS50195">
    <property type="entry name" value="PX"/>
    <property type="match status" value="1"/>
</dbReference>
<evidence type="ECO:0008006" key="10">
    <source>
        <dbReference type="Google" id="ProtNLM"/>
    </source>
</evidence>
<keyword evidence="2" id="KW-0926">Vacuole</keyword>
<dbReference type="GO" id="GO:0000329">
    <property type="term" value="C:fungal-type vacuole membrane"/>
    <property type="evidence" value="ECO:0007669"/>
    <property type="project" value="UniProtKB-ARBA"/>
</dbReference>
<reference evidence="8 9" key="3">
    <citation type="journal article" date="2015" name="Genome Announc.">
        <title>Draft Genome Sequence of the Archiascomycetous Yeast Saitoella complicata.</title>
        <authorList>
            <person name="Yamauchi K."/>
            <person name="Kondo S."/>
            <person name="Hamamoto M."/>
            <person name="Takahashi Y."/>
            <person name="Ogura Y."/>
            <person name="Hayashi T."/>
            <person name="Nishida H."/>
        </authorList>
    </citation>
    <scope>NUCLEOTIDE SEQUENCE [LARGE SCALE GENOMIC DNA]</scope>
    <source>
        <strain evidence="8 9">NRRL Y-17804</strain>
    </source>
</reference>
<dbReference type="InterPro" id="IPR001683">
    <property type="entry name" value="PX_dom"/>
</dbReference>
<dbReference type="PROSITE" id="PS50192">
    <property type="entry name" value="T_SNARE"/>
    <property type="match status" value="1"/>
</dbReference>
<dbReference type="PANTHER" id="PTHR12431:SF14">
    <property type="entry name" value="LD15323P"/>
    <property type="match status" value="1"/>
</dbReference>
<dbReference type="SUPFAM" id="SSF64268">
    <property type="entry name" value="PX domain"/>
    <property type="match status" value="1"/>
</dbReference>
<dbReference type="STRING" id="698492.A0A0E9NEU6"/>
<dbReference type="CDD" id="cd06897">
    <property type="entry name" value="PX_SNARE"/>
    <property type="match status" value="1"/>
</dbReference>
<reference evidence="8 9" key="1">
    <citation type="journal article" date="2011" name="J. Gen. Appl. Microbiol.">
        <title>Draft genome sequencing of the enigmatic yeast Saitoella complicata.</title>
        <authorList>
            <person name="Nishida H."/>
            <person name="Hamamoto M."/>
            <person name="Sugiyama J."/>
        </authorList>
    </citation>
    <scope>NUCLEOTIDE SEQUENCE [LARGE SCALE GENOMIC DNA]</scope>
    <source>
        <strain evidence="8 9">NRRL Y-17804</strain>
    </source>
</reference>